<dbReference type="Pfam" id="PF08929">
    <property type="entry name" value="PoNi_C"/>
    <property type="match status" value="1"/>
</dbReference>
<sequence>MGQFDSIKRDPWMVEQHYLASTREKEQEFADPDALALLVGPAEHRHHYRGLSRDWAHMALELAVQRYSGGEPMELVEAYADYAFAQFARHFSAYPATSEQLRPWVSDEYRLALWLLSLAVLCGYPERVDQVLGWLNQDDERSPDLLLHRLFQRLGKAYPGTSLLHPEPYGALLESLDLKGPAQHDALMHYLGQWYANAHGCYWHERHIRARSDHLGYWAFEAALVAFLWSVQGDALESAPRFYPQALVERAHYRRLGKQFRDPETARREDAPGWPSGTPCPWPGYYVCVERMVGEQVFMHQVPFPEIDGQVVHWRLSRTF</sequence>
<dbReference type="InterPro" id="IPR028983">
    <property type="entry name" value="PA2201-like_C"/>
</dbReference>
<dbReference type="SUPFAM" id="SSF140731">
    <property type="entry name" value="PA2201 C-terminal domain-like"/>
    <property type="match status" value="1"/>
</dbReference>
<name>A0A1L5PSJ9_PSEPU</name>
<dbReference type="InterPro" id="IPR015025">
    <property type="entry name" value="PoNi_C"/>
</dbReference>
<feature type="domain" description="PoNi C-terminal" evidence="2">
    <location>
        <begin position="143"/>
        <end position="247"/>
    </location>
</feature>
<evidence type="ECO:0000259" key="1">
    <source>
        <dbReference type="Pfam" id="PF08928"/>
    </source>
</evidence>
<dbReference type="Gene3D" id="1.10.3920.10">
    <property type="entry name" value="PA2201 C-terminal domain-like"/>
    <property type="match status" value="1"/>
</dbReference>
<evidence type="ECO:0008006" key="5">
    <source>
        <dbReference type="Google" id="ProtNLM"/>
    </source>
</evidence>
<evidence type="ECO:0000259" key="2">
    <source>
        <dbReference type="Pfam" id="PF08929"/>
    </source>
</evidence>
<evidence type="ECO:0000313" key="4">
    <source>
        <dbReference type="Proteomes" id="UP000185146"/>
    </source>
</evidence>
<accession>A0A1L5PSJ9</accession>
<gene>
    <name evidence="3" type="ORF">BL240_17375</name>
</gene>
<protein>
    <recommendedName>
        <fullName evidence="5">DUF1911 domain-containing protein</fullName>
    </recommendedName>
</protein>
<dbReference type="InterPro" id="IPR015024">
    <property type="entry name" value="PoNi_N"/>
</dbReference>
<evidence type="ECO:0000313" key="3">
    <source>
        <dbReference type="EMBL" id="APO83129.1"/>
    </source>
</evidence>
<dbReference type="Pfam" id="PF08928">
    <property type="entry name" value="PoNi_N"/>
    <property type="match status" value="1"/>
</dbReference>
<dbReference type="EMBL" id="CP018743">
    <property type="protein sequence ID" value="APO83129.1"/>
    <property type="molecule type" value="Genomic_DNA"/>
</dbReference>
<reference evidence="3 4" key="1">
    <citation type="submission" date="2016-12" db="EMBL/GenBank/DDBJ databases">
        <title>Draft Genome Sequence of Mercury Resistant Pseudomonas DRA525.</title>
        <authorList>
            <person name="Drace K.M."/>
        </authorList>
    </citation>
    <scope>NUCLEOTIDE SEQUENCE [LARGE SCALE GENOMIC DNA]</scope>
    <source>
        <strain evidence="3 4">DRA525</strain>
    </source>
</reference>
<feature type="domain" description="PoNi N-terminal" evidence="1">
    <location>
        <begin position="9"/>
        <end position="134"/>
    </location>
</feature>
<dbReference type="RefSeq" id="WP_075045663.1">
    <property type="nucleotide sequence ID" value="NZ_CP018743.1"/>
</dbReference>
<dbReference type="Proteomes" id="UP000185146">
    <property type="component" value="Chromosome"/>
</dbReference>
<proteinExistence type="predicted"/>
<dbReference type="AlphaFoldDB" id="A0A1L5PSJ9"/>
<organism evidence="3 4">
    <name type="scientific">Pseudomonas putida</name>
    <name type="common">Arthrobacter siderocapsulatus</name>
    <dbReference type="NCBI Taxonomy" id="303"/>
    <lineage>
        <taxon>Bacteria</taxon>
        <taxon>Pseudomonadati</taxon>
        <taxon>Pseudomonadota</taxon>
        <taxon>Gammaproteobacteria</taxon>
        <taxon>Pseudomonadales</taxon>
        <taxon>Pseudomonadaceae</taxon>
        <taxon>Pseudomonas</taxon>
    </lineage>
</organism>